<dbReference type="AlphaFoldDB" id="A0A077ZXK1"/>
<dbReference type="EMBL" id="CCKQ01003515">
    <property type="protein sequence ID" value="CDW74636.1"/>
    <property type="molecule type" value="Genomic_DNA"/>
</dbReference>
<proteinExistence type="predicted"/>
<dbReference type="Proteomes" id="UP000039865">
    <property type="component" value="Unassembled WGS sequence"/>
</dbReference>
<evidence type="ECO:0000313" key="2">
    <source>
        <dbReference type="Proteomes" id="UP000039865"/>
    </source>
</evidence>
<organism evidence="1 2">
    <name type="scientific">Stylonychia lemnae</name>
    <name type="common">Ciliate</name>
    <dbReference type="NCBI Taxonomy" id="5949"/>
    <lineage>
        <taxon>Eukaryota</taxon>
        <taxon>Sar</taxon>
        <taxon>Alveolata</taxon>
        <taxon>Ciliophora</taxon>
        <taxon>Intramacronucleata</taxon>
        <taxon>Spirotrichea</taxon>
        <taxon>Stichotrichia</taxon>
        <taxon>Sporadotrichida</taxon>
        <taxon>Oxytrichidae</taxon>
        <taxon>Stylonychinae</taxon>
        <taxon>Stylonychia</taxon>
    </lineage>
</organism>
<protein>
    <submittedName>
        <fullName evidence="1">Uncharacterized protein</fullName>
    </submittedName>
</protein>
<sequence>MDASYKRPTRKLDDEAQVLFENQDARVRGGHDEALKTLYDQSVSFKNDLADLRQRVKGLSGASAKYNGKVDEFEAELKEFGRKNEQLQKEKTYGNRNIPDKQQNIRDLQGEFYKIFNKH</sequence>
<name>A0A077ZXK1_STYLE</name>
<reference evidence="1 2" key="1">
    <citation type="submission" date="2014-06" db="EMBL/GenBank/DDBJ databases">
        <authorList>
            <person name="Swart Estienne"/>
        </authorList>
    </citation>
    <scope>NUCLEOTIDE SEQUENCE [LARGE SCALE GENOMIC DNA]</scope>
    <source>
        <strain evidence="1 2">130c</strain>
    </source>
</reference>
<dbReference type="InParanoid" id="A0A077ZXK1"/>
<keyword evidence="2" id="KW-1185">Reference proteome</keyword>
<accession>A0A077ZXK1</accession>
<evidence type="ECO:0000313" key="1">
    <source>
        <dbReference type="EMBL" id="CDW74636.1"/>
    </source>
</evidence>
<gene>
    <name evidence="1" type="primary">Contig8263.g8809</name>
    <name evidence="1" type="ORF">STYLEM_3618</name>
</gene>